<evidence type="ECO:0000313" key="1">
    <source>
        <dbReference type="EMBL" id="KTQ95876.1"/>
    </source>
</evidence>
<name>A0A175R8J4_9HYPH</name>
<accession>A0A175R8J4</accession>
<proteinExistence type="predicted"/>
<reference evidence="1 2" key="1">
    <citation type="journal article" date="2016" name="Front. Microbiol.">
        <title>Genomic Resource of Rice Seed Associated Bacteria.</title>
        <authorList>
            <person name="Midha S."/>
            <person name="Bansal K."/>
            <person name="Sharma S."/>
            <person name="Kumar N."/>
            <person name="Patil P.P."/>
            <person name="Chaudhry V."/>
            <person name="Patil P.B."/>
        </authorList>
    </citation>
    <scope>NUCLEOTIDE SEQUENCE [LARGE SCALE GENOMIC DNA]</scope>
    <source>
        <strain evidence="1 2">NS226</strain>
    </source>
</reference>
<sequence>MLVEQIELDDERQVKLAVISLHDRRHETEEPFPYAGVRPASEPGVNCAPLAEYFWQITPAVHVACHPPDRIPEQSLVHAVVSVHPGPLSRWADRV</sequence>
<dbReference type="EMBL" id="LDPZ01000019">
    <property type="protein sequence ID" value="KTQ95876.1"/>
    <property type="molecule type" value="Genomic_DNA"/>
</dbReference>
<dbReference type="Proteomes" id="UP000078272">
    <property type="component" value="Unassembled WGS sequence"/>
</dbReference>
<dbReference type="AlphaFoldDB" id="A0A175R8J4"/>
<organism evidence="1 2">
    <name type="scientific">Aureimonas ureilytica</name>
    <dbReference type="NCBI Taxonomy" id="401562"/>
    <lineage>
        <taxon>Bacteria</taxon>
        <taxon>Pseudomonadati</taxon>
        <taxon>Pseudomonadota</taxon>
        <taxon>Alphaproteobacteria</taxon>
        <taxon>Hyphomicrobiales</taxon>
        <taxon>Aurantimonadaceae</taxon>
        <taxon>Aureimonas</taxon>
    </lineage>
</organism>
<comment type="caution">
    <text evidence="1">The sequence shown here is derived from an EMBL/GenBank/DDBJ whole genome shotgun (WGS) entry which is preliminary data.</text>
</comment>
<protein>
    <submittedName>
        <fullName evidence="1">Uncharacterized protein</fullName>
    </submittedName>
</protein>
<evidence type="ECO:0000313" key="2">
    <source>
        <dbReference type="Proteomes" id="UP000078272"/>
    </source>
</evidence>
<gene>
    <name evidence="1" type="ORF">NS226_09335</name>
</gene>